<keyword evidence="2" id="KW-1185">Reference proteome</keyword>
<dbReference type="EMBL" id="JABFTP020000185">
    <property type="protein sequence ID" value="KAL3288319.1"/>
    <property type="molecule type" value="Genomic_DNA"/>
</dbReference>
<evidence type="ECO:0000313" key="1">
    <source>
        <dbReference type="EMBL" id="KAL3288319.1"/>
    </source>
</evidence>
<organism evidence="1 2">
    <name type="scientific">Cryptolaemus montrouzieri</name>
    <dbReference type="NCBI Taxonomy" id="559131"/>
    <lineage>
        <taxon>Eukaryota</taxon>
        <taxon>Metazoa</taxon>
        <taxon>Ecdysozoa</taxon>
        <taxon>Arthropoda</taxon>
        <taxon>Hexapoda</taxon>
        <taxon>Insecta</taxon>
        <taxon>Pterygota</taxon>
        <taxon>Neoptera</taxon>
        <taxon>Endopterygota</taxon>
        <taxon>Coleoptera</taxon>
        <taxon>Polyphaga</taxon>
        <taxon>Cucujiformia</taxon>
        <taxon>Coccinelloidea</taxon>
        <taxon>Coccinellidae</taxon>
        <taxon>Scymninae</taxon>
        <taxon>Scymnini</taxon>
        <taxon>Cryptolaemus</taxon>
    </lineage>
</organism>
<comment type="caution">
    <text evidence="1">The sequence shown here is derived from an EMBL/GenBank/DDBJ whole genome shotgun (WGS) entry which is preliminary data.</text>
</comment>
<dbReference type="AlphaFoldDB" id="A0ABD2PBF8"/>
<sequence length="135" mass="15210">AARTIASVKKDETTFGLLRFLKKEPKEQIEKQIRANDAKKLAASDNENRAIWEIVNSRTNSKCDVTSESLPSGVTNKFLVEIEEKLSKETRSKTHSSEELIRNKIIRQARSMFFAPTTPGEIVQIVSQMKTKTSG</sequence>
<name>A0ABD2PBF8_9CUCU</name>
<accession>A0ABD2PBF8</accession>
<gene>
    <name evidence="1" type="ORF">HHI36_002767</name>
</gene>
<reference evidence="1 2" key="1">
    <citation type="journal article" date="2021" name="BMC Biol.">
        <title>Horizontally acquired antibacterial genes associated with adaptive radiation of ladybird beetles.</title>
        <authorList>
            <person name="Li H.S."/>
            <person name="Tang X.F."/>
            <person name="Huang Y.H."/>
            <person name="Xu Z.Y."/>
            <person name="Chen M.L."/>
            <person name="Du X.Y."/>
            <person name="Qiu B.Y."/>
            <person name="Chen P.T."/>
            <person name="Zhang W."/>
            <person name="Slipinski A."/>
            <person name="Escalona H.E."/>
            <person name="Waterhouse R.M."/>
            <person name="Zwick A."/>
            <person name="Pang H."/>
        </authorList>
    </citation>
    <scope>NUCLEOTIDE SEQUENCE [LARGE SCALE GENOMIC DNA]</scope>
    <source>
        <strain evidence="1">SYSU2018</strain>
    </source>
</reference>
<dbReference type="Proteomes" id="UP001516400">
    <property type="component" value="Unassembled WGS sequence"/>
</dbReference>
<protein>
    <submittedName>
        <fullName evidence="1">Uncharacterized protein</fullName>
    </submittedName>
</protein>
<evidence type="ECO:0000313" key="2">
    <source>
        <dbReference type="Proteomes" id="UP001516400"/>
    </source>
</evidence>
<proteinExistence type="predicted"/>
<feature type="non-terminal residue" evidence="1">
    <location>
        <position position="1"/>
    </location>
</feature>